<dbReference type="EMBL" id="QGKV02001507">
    <property type="protein sequence ID" value="KAF3527196.1"/>
    <property type="molecule type" value="Genomic_DNA"/>
</dbReference>
<sequence>MNKDDSRDELSKAIRRRAATSSSRSERSLQASGATWRGRCETSLWVALRERPRLVAPVTSLRVMETRATSLCRSGHVASGDGDTSDFAVSLRPRRSG</sequence>
<evidence type="ECO:0000313" key="3">
    <source>
        <dbReference type="Proteomes" id="UP000266723"/>
    </source>
</evidence>
<evidence type="ECO:0000256" key="1">
    <source>
        <dbReference type="SAM" id="MobiDB-lite"/>
    </source>
</evidence>
<keyword evidence="3" id="KW-1185">Reference proteome</keyword>
<comment type="caution">
    <text evidence="2">The sequence shown here is derived from an EMBL/GenBank/DDBJ whole genome shotgun (WGS) entry which is preliminary data.</text>
</comment>
<feature type="compositionally biased region" description="Low complexity" evidence="1">
    <location>
        <begin position="19"/>
        <end position="32"/>
    </location>
</feature>
<feature type="compositionally biased region" description="Basic and acidic residues" evidence="1">
    <location>
        <begin position="1"/>
        <end position="12"/>
    </location>
</feature>
<feature type="region of interest" description="Disordered" evidence="1">
    <location>
        <begin position="74"/>
        <end position="97"/>
    </location>
</feature>
<dbReference type="Proteomes" id="UP000266723">
    <property type="component" value="Unassembled WGS sequence"/>
</dbReference>
<feature type="region of interest" description="Disordered" evidence="1">
    <location>
        <begin position="1"/>
        <end position="36"/>
    </location>
</feature>
<organism evidence="2 3">
    <name type="scientific">Brassica cretica</name>
    <name type="common">Mustard</name>
    <dbReference type="NCBI Taxonomy" id="69181"/>
    <lineage>
        <taxon>Eukaryota</taxon>
        <taxon>Viridiplantae</taxon>
        <taxon>Streptophyta</taxon>
        <taxon>Embryophyta</taxon>
        <taxon>Tracheophyta</taxon>
        <taxon>Spermatophyta</taxon>
        <taxon>Magnoliopsida</taxon>
        <taxon>eudicotyledons</taxon>
        <taxon>Gunneridae</taxon>
        <taxon>Pentapetalae</taxon>
        <taxon>rosids</taxon>
        <taxon>malvids</taxon>
        <taxon>Brassicales</taxon>
        <taxon>Brassicaceae</taxon>
        <taxon>Brassiceae</taxon>
        <taxon>Brassica</taxon>
    </lineage>
</organism>
<reference evidence="2 3" key="1">
    <citation type="journal article" date="2020" name="BMC Genomics">
        <title>Intraspecific diversification of the crop wild relative Brassica cretica Lam. using demographic model selection.</title>
        <authorList>
            <person name="Kioukis A."/>
            <person name="Michalopoulou V.A."/>
            <person name="Briers L."/>
            <person name="Pirintsos S."/>
            <person name="Studholme D.J."/>
            <person name="Pavlidis P."/>
            <person name="Sarris P.F."/>
        </authorList>
    </citation>
    <scope>NUCLEOTIDE SEQUENCE [LARGE SCALE GENOMIC DNA]</scope>
    <source>
        <strain evidence="3">cv. PFS-1207/04</strain>
    </source>
</reference>
<protein>
    <submittedName>
        <fullName evidence="2">Uncharacterized protein</fullName>
    </submittedName>
</protein>
<gene>
    <name evidence="2" type="ORF">DY000_02037713</name>
</gene>
<name>A0ABQ7B4R1_BRACR</name>
<accession>A0ABQ7B4R1</accession>
<evidence type="ECO:0000313" key="2">
    <source>
        <dbReference type="EMBL" id="KAF3527196.1"/>
    </source>
</evidence>
<proteinExistence type="predicted"/>